<dbReference type="PANTHER" id="PTHR42941:SF1">
    <property type="entry name" value="SLL1037 PROTEIN"/>
    <property type="match status" value="1"/>
</dbReference>
<dbReference type="CDD" id="cd13567">
    <property type="entry name" value="PBP2_TtGluBP"/>
    <property type="match status" value="1"/>
</dbReference>
<feature type="chain" id="PRO_5039048576" evidence="1">
    <location>
        <begin position="19"/>
        <end position="318"/>
    </location>
</feature>
<dbReference type="Pfam" id="PF16868">
    <property type="entry name" value="NMT1_3"/>
    <property type="match status" value="1"/>
</dbReference>
<dbReference type="SUPFAM" id="SSF53850">
    <property type="entry name" value="Periplasmic binding protein-like II"/>
    <property type="match status" value="1"/>
</dbReference>
<protein>
    <submittedName>
        <fullName evidence="2">C4-dicarboxylate ABC transporter substrate-binding protein</fullName>
    </submittedName>
</protein>
<feature type="signal peptide" evidence="1">
    <location>
        <begin position="1"/>
        <end position="18"/>
    </location>
</feature>
<evidence type="ECO:0000313" key="3">
    <source>
        <dbReference type="Proteomes" id="UP000245288"/>
    </source>
</evidence>
<dbReference type="EMBL" id="JRFU01000098">
    <property type="protein sequence ID" value="PWE86597.1"/>
    <property type="molecule type" value="Genomic_DNA"/>
</dbReference>
<keyword evidence="1" id="KW-0732">Signal</keyword>
<evidence type="ECO:0000256" key="1">
    <source>
        <dbReference type="SAM" id="SignalP"/>
    </source>
</evidence>
<name>A0A2V1JP42_EUBRA</name>
<dbReference type="PANTHER" id="PTHR42941">
    <property type="entry name" value="SLL1037 PROTEIN"/>
    <property type="match status" value="1"/>
</dbReference>
<dbReference type="NCBIfam" id="TIGR02122">
    <property type="entry name" value="TRAP_TAXI"/>
    <property type="match status" value="1"/>
</dbReference>
<comment type="caution">
    <text evidence="2">The sequence shown here is derived from an EMBL/GenBank/DDBJ whole genome shotgun (WGS) entry which is preliminary data.</text>
</comment>
<organism evidence="2 3">
    <name type="scientific">Eubacterium ramulus</name>
    <dbReference type="NCBI Taxonomy" id="39490"/>
    <lineage>
        <taxon>Bacteria</taxon>
        <taxon>Bacillati</taxon>
        <taxon>Bacillota</taxon>
        <taxon>Clostridia</taxon>
        <taxon>Eubacteriales</taxon>
        <taxon>Eubacteriaceae</taxon>
        <taxon>Eubacterium</taxon>
    </lineage>
</organism>
<sequence>MKKIIALFLSLSLVFAVGCGSTSTTSIRFGSAAVGGMYSAFANAYTQVVAQDDDSLQFSVRATAGSAANIRLLSDGYIQMAIAQADLTDDAYHGTGDFNKKPLHGYSAVAALYTEACQIVVRADSDIHSVDDLLGKKISIGEEESGTERNAKQILEAYGLSDELVDCENLDYTQAAEALVSEKIDAMFCTAGVKTTVIEELTRQRGIRLLSLDETHIQKLMAAYDFYTPYTIPVYTYSGQSEEATTVGVQSLLLVSDELSDKTVETLTEQLFSRKQDIQYSLPLDLQLDETSATENVTIPFHDGAAAYYEKHGITVNE</sequence>
<dbReference type="InterPro" id="IPR011852">
    <property type="entry name" value="TRAP_TAXI"/>
</dbReference>
<reference evidence="2 3" key="1">
    <citation type="submission" date="2014-09" db="EMBL/GenBank/DDBJ databases">
        <title>Butyrate-producing bacteria isolated from human gut.</title>
        <authorList>
            <person name="Zhang Q."/>
            <person name="Zhao L."/>
        </authorList>
    </citation>
    <scope>NUCLEOTIDE SEQUENCE [LARGE SCALE GENOMIC DNA]</scope>
    <source>
        <strain evidence="2 3">21</strain>
    </source>
</reference>
<dbReference type="Gene3D" id="3.40.190.10">
    <property type="entry name" value="Periplasmic binding protein-like II"/>
    <property type="match status" value="2"/>
</dbReference>
<keyword evidence="3" id="KW-1185">Reference proteome</keyword>
<proteinExistence type="predicted"/>
<dbReference type="RefSeq" id="WP_109215715.1">
    <property type="nucleotide sequence ID" value="NZ_JAQDGV010000012.1"/>
</dbReference>
<dbReference type="AlphaFoldDB" id="A0A2V1JP42"/>
<evidence type="ECO:0000313" key="2">
    <source>
        <dbReference type="EMBL" id="PWE86597.1"/>
    </source>
</evidence>
<dbReference type="OrthoDB" id="9776669at2"/>
<dbReference type="PROSITE" id="PS51257">
    <property type="entry name" value="PROKAR_LIPOPROTEIN"/>
    <property type="match status" value="1"/>
</dbReference>
<dbReference type="Proteomes" id="UP000245288">
    <property type="component" value="Unassembled WGS sequence"/>
</dbReference>
<gene>
    <name evidence="2" type="ORF">LG34_08935</name>
</gene>
<accession>A0A2V1JP42</accession>